<evidence type="ECO:0000256" key="5">
    <source>
        <dbReference type="ARBA" id="ARBA00022729"/>
    </source>
</evidence>
<dbReference type="GO" id="GO:0005783">
    <property type="term" value="C:endoplasmic reticulum"/>
    <property type="evidence" value="ECO:0007669"/>
    <property type="project" value="InterPro"/>
</dbReference>
<name>A0A1B7SHS9_9ASCO</name>
<comment type="caution">
    <text evidence="9">The sequence shown here is derived from an EMBL/GenBank/DDBJ whole genome shotgun (WGS) entry which is preliminary data.</text>
</comment>
<evidence type="ECO:0000256" key="7">
    <source>
        <dbReference type="ARBA" id="ARBA00022927"/>
    </source>
</evidence>
<comment type="similarity">
    <text evidence="1">Belongs to the SIL1 family.</text>
</comment>
<dbReference type="RefSeq" id="XP_018210972.1">
    <property type="nucleotide sequence ID" value="XM_018356243.1"/>
</dbReference>
<reference evidence="9" key="1">
    <citation type="journal article" date="2021" name="Open Biol.">
        <title>Shared evolutionary footprints suggest mitochondrial oxidative damage underlies multiple complex I losses in fungi.</title>
        <authorList>
            <person name="Schikora-Tamarit M.A."/>
            <person name="Marcet-Houben M."/>
            <person name="Nosek J."/>
            <person name="Gabaldon T."/>
        </authorList>
    </citation>
    <scope>NUCLEOTIDE SEQUENCE</scope>
    <source>
        <strain evidence="9">NCAIM Y.01608</strain>
    </source>
</reference>
<keyword evidence="10" id="KW-1185">Reference proteome</keyword>
<dbReference type="GO" id="GO:0015031">
    <property type="term" value="P:protein transport"/>
    <property type="evidence" value="ECO:0007669"/>
    <property type="project" value="UniProtKB-KW"/>
</dbReference>
<evidence type="ECO:0000256" key="6">
    <source>
        <dbReference type="ARBA" id="ARBA00022824"/>
    </source>
</evidence>
<evidence type="ECO:0000256" key="4">
    <source>
        <dbReference type="ARBA" id="ARBA00022448"/>
    </source>
</evidence>
<dbReference type="EMBL" id="JAEUBD010000753">
    <property type="protein sequence ID" value="KAH3672536.1"/>
    <property type="molecule type" value="Genomic_DNA"/>
</dbReference>
<protein>
    <recommendedName>
        <fullName evidence="3">Nucleotide exchange factor SIL1</fullName>
    </recommendedName>
</protein>
<keyword evidence="8" id="KW-0811">Translocation</keyword>
<dbReference type="Proteomes" id="UP000788993">
    <property type="component" value="Unassembled WGS sequence"/>
</dbReference>
<keyword evidence="4" id="KW-0813">Transport</keyword>
<evidence type="ECO:0000256" key="8">
    <source>
        <dbReference type="ARBA" id="ARBA00023010"/>
    </source>
</evidence>
<dbReference type="Pfam" id="PF16782">
    <property type="entry name" value="SIL1"/>
    <property type="match status" value="1"/>
</dbReference>
<keyword evidence="6" id="KW-0256">Endoplasmic reticulum</keyword>
<evidence type="ECO:0000313" key="10">
    <source>
        <dbReference type="Proteomes" id="UP000788993"/>
    </source>
</evidence>
<gene>
    <name evidence="9" type="ORF">OGATHE_002181</name>
</gene>
<comment type="subunit">
    <text evidence="2">Interacts with KAR2.</text>
</comment>
<accession>A0A1B7SHS9</accession>
<dbReference type="InterPro" id="IPR031884">
    <property type="entry name" value="Sil1_fungi"/>
</dbReference>
<keyword evidence="7" id="KW-0653">Protein transport</keyword>
<evidence type="ECO:0000256" key="1">
    <source>
        <dbReference type="ARBA" id="ARBA00010588"/>
    </source>
</evidence>
<evidence type="ECO:0000313" key="9">
    <source>
        <dbReference type="EMBL" id="KAH3672536.1"/>
    </source>
</evidence>
<reference evidence="9" key="2">
    <citation type="submission" date="2021-01" db="EMBL/GenBank/DDBJ databases">
        <authorList>
            <person name="Schikora-Tamarit M.A."/>
        </authorList>
    </citation>
    <scope>NUCLEOTIDE SEQUENCE</scope>
    <source>
        <strain evidence="9">NCAIM Y.01608</strain>
    </source>
</reference>
<dbReference type="Gene3D" id="1.25.10.10">
    <property type="entry name" value="Leucine-rich Repeat Variant"/>
    <property type="match status" value="1"/>
</dbReference>
<proteinExistence type="inferred from homology"/>
<dbReference type="InterPro" id="IPR011989">
    <property type="entry name" value="ARM-like"/>
</dbReference>
<keyword evidence="5" id="KW-0732">Signal</keyword>
<evidence type="ECO:0000256" key="3">
    <source>
        <dbReference type="ARBA" id="ARBA00015352"/>
    </source>
</evidence>
<sequence length="356" mass="40470">MLCLLLFGGFSLAKLICPDSNPLNCYPELFEPSIEWKPVREGQIIPGGLDIRLNIDTLEREAKLTGSSQENENGAVAVPKDIMELDEEQNLTEALRYLSRFVDDGVGDSSTLLKKLEFVSEMSSDSDYGVDTMQYIQPLIRLSGLYGEEGLRQINDEDRNEVRELATIILSSSLRNNAEAQRKFLQYFSDPMDFVDHLTAKIQNDVLLRRRLGILGSLLNSGSLIDEFESIKKKLLILYPQVVNPATKQRLMNIISDITGDVDDGDMDRQFANIAQDTLINQEALDDGTLRLLDELKKLKLNNKNLFKAKSEFLEWLNKRMEALKAAKDPKLEEFRSLRHEIFGNAKAMRKSYDEL</sequence>
<dbReference type="GO" id="GO:0000774">
    <property type="term" value="F:adenyl-nucleotide exchange factor activity"/>
    <property type="evidence" value="ECO:0007669"/>
    <property type="project" value="InterPro"/>
</dbReference>
<dbReference type="AlphaFoldDB" id="A0A1B7SHS9"/>
<organism evidence="9 10">
    <name type="scientific">Ogataea polymorpha</name>
    <dbReference type="NCBI Taxonomy" id="460523"/>
    <lineage>
        <taxon>Eukaryota</taxon>
        <taxon>Fungi</taxon>
        <taxon>Dikarya</taxon>
        <taxon>Ascomycota</taxon>
        <taxon>Saccharomycotina</taxon>
        <taxon>Pichiomycetes</taxon>
        <taxon>Pichiales</taxon>
        <taxon>Pichiaceae</taxon>
        <taxon>Ogataea</taxon>
    </lineage>
</organism>
<evidence type="ECO:0000256" key="2">
    <source>
        <dbReference type="ARBA" id="ARBA00011799"/>
    </source>
</evidence>